<evidence type="ECO:0000313" key="2">
    <source>
        <dbReference type="EMBL" id="KAF1988175.1"/>
    </source>
</evidence>
<dbReference type="InterPro" id="IPR001810">
    <property type="entry name" value="F-box_dom"/>
</dbReference>
<dbReference type="PANTHER" id="PTHR31350">
    <property type="entry name" value="SI:DKEY-261L7.2"/>
    <property type="match status" value="1"/>
</dbReference>
<protein>
    <submittedName>
        <fullName evidence="2">F-box domain protein</fullName>
    </submittedName>
</protein>
<dbReference type="NCBIfam" id="TIGR02097">
    <property type="entry name" value="yccV"/>
    <property type="match status" value="1"/>
</dbReference>
<dbReference type="PROSITE" id="PS50181">
    <property type="entry name" value="FBOX"/>
    <property type="match status" value="1"/>
</dbReference>
<dbReference type="GO" id="GO:0003677">
    <property type="term" value="F:DNA binding"/>
    <property type="evidence" value="ECO:0007669"/>
    <property type="project" value="InterPro"/>
</dbReference>
<dbReference type="SUPFAM" id="SSF141255">
    <property type="entry name" value="YccV-like"/>
    <property type="match status" value="1"/>
</dbReference>
<dbReference type="SUPFAM" id="SSF81383">
    <property type="entry name" value="F-box domain"/>
    <property type="match status" value="1"/>
</dbReference>
<dbReference type="Gene3D" id="2.30.30.390">
    <property type="entry name" value="Hemimethylated DNA-binding domain"/>
    <property type="match status" value="1"/>
</dbReference>
<dbReference type="Pfam" id="PF08755">
    <property type="entry name" value="YccV-like"/>
    <property type="match status" value="1"/>
</dbReference>
<dbReference type="Proteomes" id="UP000800041">
    <property type="component" value="Unassembled WGS sequence"/>
</dbReference>
<dbReference type="InterPro" id="IPR011722">
    <property type="entry name" value="Hemimethylated_DNA-bd_dom"/>
</dbReference>
<dbReference type="EMBL" id="ML977149">
    <property type="protein sequence ID" value="KAF1988175.1"/>
    <property type="molecule type" value="Genomic_DNA"/>
</dbReference>
<dbReference type="InterPro" id="IPR036623">
    <property type="entry name" value="Hemimethylated_DNA-bd_sf"/>
</dbReference>
<gene>
    <name evidence="2" type="ORF">K402DRAFT_445461</name>
</gene>
<name>A0A6G1H4U6_9PEZI</name>
<reference evidence="2" key="1">
    <citation type="journal article" date="2020" name="Stud. Mycol.">
        <title>101 Dothideomycetes genomes: a test case for predicting lifestyles and emergence of pathogens.</title>
        <authorList>
            <person name="Haridas S."/>
            <person name="Albert R."/>
            <person name="Binder M."/>
            <person name="Bloem J."/>
            <person name="Labutti K."/>
            <person name="Salamov A."/>
            <person name="Andreopoulos B."/>
            <person name="Baker S."/>
            <person name="Barry K."/>
            <person name="Bills G."/>
            <person name="Bluhm B."/>
            <person name="Cannon C."/>
            <person name="Castanera R."/>
            <person name="Culley D."/>
            <person name="Daum C."/>
            <person name="Ezra D."/>
            <person name="Gonzalez J."/>
            <person name="Henrissat B."/>
            <person name="Kuo A."/>
            <person name="Liang C."/>
            <person name="Lipzen A."/>
            <person name="Lutzoni F."/>
            <person name="Magnuson J."/>
            <person name="Mondo S."/>
            <person name="Nolan M."/>
            <person name="Ohm R."/>
            <person name="Pangilinan J."/>
            <person name="Park H.-J."/>
            <person name="Ramirez L."/>
            <person name="Alfaro M."/>
            <person name="Sun H."/>
            <person name="Tritt A."/>
            <person name="Yoshinaga Y."/>
            <person name="Zwiers L.-H."/>
            <person name="Turgeon B."/>
            <person name="Goodwin S."/>
            <person name="Spatafora J."/>
            <person name="Crous P."/>
            <person name="Grigoriev I."/>
        </authorList>
    </citation>
    <scope>NUCLEOTIDE SEQUENCE</scope>
    <source>
        <strain evidence="2">CBS 113979</strain>
    </source>
</reference>
<evidence type="ECO:0000259" key="1">
    <source>
        <dbReference type="PROSITE" id="PS50181"/>
    </source>
</evidence>
<dbReference type="SMART" id="SM00992">
    <property type="entry name" value="YccV-like"/>
    <property type="match status" value="1"/>
</dbReference>
<proteinExistence type="predicted"/>
<dbReference type="AlphaFoldDB" id="A0A6G1H4U6"/>
<dbReference type="Pfam" id="PF12937">
    <property type="entry name" value="F-box-like"/>
    <property type="match status" value="1"/>
</dbReference>
<dbReference type="Pfam" id="PF13369">
    <property type="entry name" value="Transglut_core2"/>
    <property type="match status" value="1"/>
</dbReference>
<evidence type="ECO:0000313" key="3">
    <source>
        <dbReference type="Proteomes" id="UP000800041"/>
    </source>
</evidence>
<dbReference type="InterPro" id="IPR036047">
    <property type="entry name" value="F-box-like_dom_sf"/>
</dbReference>
<keyword evidence="3" id="KW-1185">Reference proteome</keyword>
<dbReference type="OrthoDB" id="28868at2759"/>
<accession>A0A6G1H4U6</accession>
<sequence>MADAPKVLVIRLNPISISNLPNEIIQHILSFLSPECLRALQLTSRAYKAHSNEPLLWRGHCKGTYKYWHPQHCFSRRLQSPAGQTDWKELFYLRKRRDRQVRDAMDRMVDSMRSRTVQIEVIAQFMNDAKDELLRHCHTDDSAEDVLARRYWARKALTCINRRDAIQTWADVRDGLCPSLERALNSFDLFVLGAEAATHEDTGARLDEQVQIFRRETPLFEELTTRKKAFALVEFMRSHDFEGMADEAYYGALRTNFIGIAMKDPKHQTIPLITVAIFCALAQRLGLDATPCGYPWHVYAIVDAPFGTSLDGAPLHTSDTSSDPDRMYLDPYRTTEEVSISDLRAQLSCMGVPTDDYDSFLAPASLREIIFRTARNIIGAVDRIQVTPRQRREDIPGDLLLPFRALPDIDDAYYASLWSMLLAAAGENESSDTTATRLRHYFSFMVEHFEIHFPEDVKLFEDFMLPLYASDSPQHSDLTLLCRTLRHRDVAPRKLVRRDTFESDAVRFRVGTLFKHKRYGYVGVVRGWDTQCEAGDVWMAQMGVERLERGGAQSFYHVLVEDKSVRYVAEENILPVMERPTGELMEIAGKYFRRWDDKEGAGGGRFVSNLREEYPDD</sequence>
<organism evidence="2 3">
    <name type="scientific">Aulographum hederae CBS 113979</name>
    <dbReference type="NCBI Taxonomy" id="1176131"/>
    <lineage>
        <taxon>Eukaryota</taxon>
        <taxon>Fungi</taxon>
        <taxon>Dikarya</taxon>
        <taxon>Ascomycota</taxon>
        <taxon>Pezizomycotina</taxon>
        <taxon>Dothideomycetes</taxon>
        <taxon>Pleosporomycetidae</taxon>
        <taxon>Aulographales</taxon>
        <taxon>Aulographaceae</taxon>
    </lineage>
</organism>
<dbReference type="InterPro" id="IPR032698">
    <property type="entry name" value="SirB1_N"/>
</dbReference>
<feature type="domain" description="F-box" evidence="1">
    <location>
        <begin position="14"/>
        <end position="60"/>
    </location>
</feature>
<dbReference type="Gene3D" id="1.20.1280.50">
    <property type="match status" value="1"/>
</dbReference>
<dbReference type="PANTHER" id="PTHR31350:SF27">
    <property type="entry name" value="HEMIMETHYLATED DNA-BINDING DOMAIN-CONTAINING PROTEIN"/>
    <property type="match status" value="1"/>
</dbReference>